<name>G0MF23_CAEBE</name>
<keyword evidence="2" id="KW-1185">Reference proteome</keyword>
<dbReference type="InParanoid" id="G0MF23"/>
<reference evidence="2" key="1">
    <citation type="submission" date="2011-07" db="EMBL/GenBank/DDBJ databases">
        <authorList>
            <consortium name="Caenorhabditis brenneri Sequencing and Analysis Consortium"/>
            <person name="Wilson R.K."/>
        </authorList>
    </citation>
    <scope>NUCLEOTIDE SEQUENCE [LARGE SCALE GENOMIC DNA]</scope>
    <source>
        <strain evidence="2">PB2801</strain>
    </source>
</reference>
<protein>
    <submittedName>
        <fullName evidence="1">Uncharacterized protein</fullName>
    </submittedName>
</protein>
<evidence type="ECO:0000313" key="2">
    <source>
        <dbReference type="Proteomes" id="UP000008068"/>
    </source>
</evidence>
<organism evidence="2">
    <name type="scientific">Caenorhabditis brenneri</name>
    <name type="common">Nematode worm</name>
    <dbReference type="NCBI Taxonomy" id="135651"/>
    <lineage>
        <taxon>Eukaryota</taxon>
        <taxon>Metazoa</taxon>
        <taxon>Ecdysozoa</taxon>
        <taxon>Nematoda</taxon>
        <taxon>Chromadorea</taxon>
        <taxon>Rhabditida</taxon>
        <taxon>Rhabditina</taxon>
        <taxon>Rhabditomorpha</taxon>
        <taxon>Rhabditoidea</taxon>
        <taxon>Rhabditidae</taxon>
        <taxon>Peloderinae</taxon>
        <taxon>Caenorhabditis</taxon>
    </lineage>
</organism>
<dbReference type="HOGENOM" id="CLU_1062572_0_0_1"/>
<accession>G0MF23</accession>
<dbReference type="Proteomes" id="UP000008068">
    <property type="component" value="Unassembled WGS sequence"/>
</dbReference>
<dbReference type="AlphaFoldDB" id="G0MF23"/>
<gene>
    <name evidence="1" type="ORF">CAEBREN_10873</name>
</gene>
<evidence type="ECO:0000313" key="1">
    <source>
        <dbReference type="EMBL" id="EGT54183.1"/>
    </source>
</evidence>
<proteinExistence type="predicted"/>
<sequence>MWNDDPKPKRIFTIEPSETFRLGDMPLVPVDNISSMMNSAARLALLVCNQNWCSHFLKDHTLNHQESGTINLCMKQLSMPIDNDETVKTDDPILINDILSKGHFERLTVIKDAQNGNWDRMVVLQEKKYKVSHLIFSENATNPEIVSRMIQSFDPIHLDSVSFSYLANPVNIFRGQFTMPKLWKLGFFLDANVRDLHDYLKEVQPAPFKLSFESEDAIDTFAEVMSPDDLIHLDEHVLICILVAQEYCLQKKEDGTMEISSL</sequence>
<dbReference type="EMBL" id="GL379792">
    <property type="protein sequence ID" value="EGT54183.1"/>
    <property type="molecule type" value="Genomic_DNA"/>
</dbReference>